<dbReference type="InterPro" id="IPR013011">
    <property type="entry name" value="PTS_EIIB_2"/>
</dbReference>
<dbReference type="InterPro" id="IPR013014">
    <property type="entry name" value="PTS_EIIC_2"/>
</dbReference>
<evidence type="ECO:0000256" key="3">
    <source>
        <dbReference type="ARBA" id="ARBA00022448"/>
    </source>
</evidence>
<dbReference type="GO" id="GO:0090563">
    <property type="term" value="F:protein-phosphocysteine-sugar phosphotransferase activity"/>
    <property type="evidence" value="ECO:0007669"/>
    <property type="project" value="TreeGrafter"/>
</dbReference>
<keyword evidence="11 12" id="KW-0472">Membrane</keyword>
<dbReference type="PROSITE" id="PS51104">
    <property type="entry name" value="PTS_EIIC_TYPE_2"/>
    <property type="match status" value="1"/>
</dbReference>
<dbReference type="Pfam" id="PF02302">
    <property type="entry name" value="PTS_IIB"/>
    <property type="match status" value="1"/>
</dbReference>
<evidence type="ECO:0000256" key="11">
    <source>
        <dbReference type="ARBA" id="ARBA00023136"/>
    </source>
</evidence>
<dbReference type="GO" id="GO:0009401">
    <property type="term" value="P:phosphoenolpyruvate-dependent sugar phosphotransferase system"/>
    <property type="evidence" value="ECO:0007669"/>
    <property type="project" value="UniProtKB-KW"/>
</dbReference>
<evidence type="ECO:0000313" key="16">
    <source>
        <dbReference type="EMBL" id="NMP58759.1"/>
    </source>
</evidence>
<dbReference type="InterPro" id="IPR003501">
    <property type="entry name" value="PTS_EIIB_2/3"/>
</dbReference>
<dbReference type="GO" id="GO:0005737">
    <property type="term" value="C:cytoplasm"/>
    <property type="evidence" value="ECO:0007669"/>
    <property type="project" value="UniProtKB-SubCell"/>
</dbReference>
<name>A0A848MYG9_ENTMU</name>
<feature type="transmembrane region" description="Helical" evidence="12">
    <location>
        <begin position="307"/>
        <end position="327"/>
    </location>
</feature>
<dbReference type="InterPro" id="IPR003352">
    <property type="entry name" value="PTS_EIIC"/>
</dbReference>
<feature type="domain" description="PTS EIIB type-2" evidence="14">
    <location>
        <begin position="176"/>
        <end position="271"/>
    </location>
</feature>
<evidence type="ECO:0000256" key="5">
    <source>
        <dbReference type="ARBA" id="ARBA00022553"/>
    </source>
</evidence>
<dbReference type="PROSITE" id="PS51094">
    <property type="entry name" value="PTS_EIIA_TYPE_2"/>
    <property type="match status" value="1"/>
</dbReference>
<dbReference type="PROSITE" id="PS00372">
    <property type="entry name" value="PTS_EIIA_TYPE_2_HIS"/>
    <property type="match status" value="1"/>
</dbReference>
<dbReference type="RefSeq" id="WP_169058752.1">
    <property type="nucleotide sequence ID" value="NZ_JABCAG010000027.1"/>
</dbReference>
<evidence type="ECO:0000256" key="1">
    <source>
        <dbReference type="ARBA" id="ARBA00004429"/>
    </source>
</evidence>
<dbReference type="GO" id="GO:0005886">
    <property type="term" value="C:plasma membrane"/>
    <property type="evidence" value="ECO:0007669"/>
    <property type="project" value="UniProtKB-SubCell"/>
</dbReference>
<evidence type="ECO:0000256" key="4">
    <source>
        <dbReference type="ARBA" id="ARBA00022475"/>
    </source>
</evidence>
<dbReference type="EMBL" id="JABCAG010000027">
    <property type="protein sequence ID" value="NMP58759.1"/>
    <property type="molecule type" value="Genomic_DNA"/>
</dbReference>
<keyword evidence="3" id="KW-0813">Transport</keyword>
<feature type="transmembrane region" description="Helical" evidence="12">
    <location>
        <begin position="574"/>
        <end position="597"/>
    </location>
</feature>
<evidence type="ECO:0000259" key="13">
    <source>
        <dbReference type="PROSITE" id="PS51094"/>
    </source>
</evidence>
<dbReference type="InterPro" id="IPR036095">
    <property type="entry name" value="PTS_EIIB-like_sf"/>
</dbReference>
<evidence type="ECO:0000256" key="8">
    <source>
        <dbReference type="ARBA" id="ARBA00022683"/>
    </source>
</evidence>
<dbReference type="InterPro" id="IPR006327">
    <property type="entry name" value="PTS_IIC_fruc"/>
</dbReference>
<dbReference type="GO" id="GO:0022877">
    <property type="term" value="F:protein-N(PI)-phosphohistidine-fructose phosphotransferase system transporter activity"/>
    <property type="evidence" value="ECO:0007669"/>
    <property type="project" value="InterPro"/>
</dbReference>
<dbReference type="SUPFAM" id="SSF52794">
    <property type="entry name" value="PTS system IIB component-like"/>
    <property type="match status" value="1"/>
</dbReference>
<dbReference type="Pfam" id="PF00359">
    <property type="entry name" value="PTS_EIIA_2"/>
    <property type="match status" value="1"/>
</dbReference>
<protein>
    <submittedName>
        <fullName evidence="16">PTS transporter subunit EIIA</fullName>
    </submittedName>
</protein>
<evidence type="ECO:0000256" key="6">
    <source>
        <dbReference type="ARBA" id="ARBA00022597"/>
    </source>
</evidence>
<dbReference type="NCBIfam" id="TIGR00848">
    <property type="entry name" value="fruA"/>
    <property type="match status" value="1"/>
</dbReference>
<keyword evidence="4" id="KW-1003">Cell membrane</keyword>
<keyword evidence="8" id="KW-0598">Phosphotransferase system</keyword>
<evidence type="ECO:0000259" key="15">
    <source>
        <dbReference type="PROSITE" id="PS51104"/>
    </source>
</evidence>
<sequence length="643" mass="67390">MEIKDLMIKDAMIMDLQATDKKGAIDEMVQKMYDAGRISDIETYKQGILAREAQTSTGLGDGIAMPHAKNAAVKEATVLFAKSNKGVDYEALDGQPTFLFFMIAAPEGANDTHLQALAALSRLLIDPDFVGKLKEAGTPEEVQELFQTAEQQKEAEAVAEQEEAAQTAASSNKKFVVAVTACPTGIAHTYMAEDALKKKAKEMGVEIKVETNGSEGIKNRLTAEDIARADGVIIAADKKVEINRFDGKELVNRPVSDGIRKTEELINLAVSGSAPVFHGDGKEKSSDEGNADGTIGQRIYKDLMNGVSHMLPFVIGGGIAIALSFMVDQFMGVPQDQLANLGNYNQAASWFNQIGQAAFGFMLPVLAGFIASSIGDRPGLIVGFAAGALANTGGAGFLGALIGGFLAGYVIVFLRKLFKNLPKSLEGIKTILFYPVFGLLITGFLMLMVNVPMKALNDGLNSFLSGLSGSNAALLGALLAGMMAADLGGPINKAAYVFGTATLATTVATGGSVVMASVMAGGMVPPLAIFVATRLFKNKFSKTDQDAGLTNIVMGLSFVTEGSIPFAAADPIRAIPSFIIGSALTGGLVGAFGIKLLAPHGGIFVVFLLSHPIMYLVFIAIGAIVSGVIYGALRKSPDAVKVA</sequence>
<keyword evidence="10 12" id="KW-1133">Transmembrane helix</keyword>
<feature type="domain" description="PTS EIIA type-2" evidence="13">
    <location>
        <begin position="5"/>
        <end position="149"/>
    </location>
</feature>
<feature type="transmembrane region" description="Helical" evidence="12">
    <location>
        <begin position="463"/>
        <end position="485"/>
    </location>
</feature>
<organism evidence="16 17">
    <name type="scientific">Enterococcus mundtii</name>
    <dbReference type="NCBI Taxonomy" id="53346"/>
    <lineage>
        <taxon>Bacteria</taxon>
        <taxon>Bacillati</taxon>
        <taxon>Bacillota</taxon>
        <taxon>Bacilli</taxon>
        <taxon>Lactobacillales</taxon>
        <taxon>Enterococcaceae</taxon>
        <taxon>Enterococcus</taxon>
    </lineage>
</organism>
<feature type="transmembrane region" description="Helical" evidence="12">
    <location>
        <begin position="604"/>
        <end position="633"/>
    </location>
</feature>
<evidence type="ECO:0000256" key="10">
    <source>
        <dbReference type="ARBA" id="ARBA00022989"/>
    </source>
</evidence>
<dbReference type="InterPro" id="IPR003353">
    <property type="entry name" value="PTS_IIB_fruc"/>
</dbReference>
<evidence type="ECO:0000256" key="7">
    <source>
        <dbReference type="ARBA" id="ARBA00022679"/>
    </source>
</evidence>
<dbReference type="CDD" id="cd05569">
    <property type="entry name" value="PTS_IIB_fructose"/>
    <property type="match status" value="1"/>
</dbReference>
<dbReference type="FunFam" id="3.40.50.2300:FF:000014">
    <property type="entry name" value="PTS system fructose-like transporter subunit IIB"/>
    <property type="match status" value="1"/>
</dbReference>
<gene>
    <name evidence="16" type="ORF">HI921_09855</name>
</gene>
<dbReference type="InterPro" id="IPR002178">
    <property type="entry name" value="PTS_EIIA_type-2_dom"/>
</dbReference>
<dbReference type="GO" id="GO:0005351">
    <property type="term" value="F:carbohydrate:proton symporter activity"/>
    <property type="evidence" value="ECO:0007669"/>
    <property type="project" value="InterPro"/>
</dbReference>
<reference evidence="16 17" key="1">
    <citation type="submission" date="2020-04" db="EMBL/GenBank/DDBJ databases">
        <authorList>
            <person name="Abaymova A."/>
            <person name="Teymurazov M."/>
            <person name="Tazyna O."/>
            <person name="Chatushin Y."/>
            <person name="Svetoch E."/>
            <person name="Pereligyn V."/>
            <person name="Pohylenko V."/>
            <person name="Platonov M."/>
            <person name="Kartsev N."/>
            <person name="Skryabin Y."/>
            <person name="Sizova A."/>
            <person name="Solomentsev V."/>
            <person name="Kislichkina A."/>
            <person name="Bogun A."/>
        </authorList>
    </citation>
    <scope>NUCLEOTIDE SEQUENCE [LARGE SCALE GENOMIC DNA]</scope>
    <source>
        <strain evidence="17">SCPM-O-B-8398 (E28)</strain>
    </source>
</reference>
<proteinExistence type="predicted"/>
<dbReference type="Pfam" id="PF02378">
    <property type="entry name" value="PTS_EIIC"/>
    <property type="match status" value="1"/>
</dbReference>
<dbReference type="Gene3D" id="3.40.930.10">
    <property type="entry name" value="Mannitol-specific EII, Chain A"/>
    <property type="match status" value="1"/>
</dbReference>
<dbReference type="FunFam" id="3.40.930.10:FF:000009">
    <property type="entry name" value="PTS system, fructose specific IIABC component"/>
    <property type="match status" value="1"/>
</dbReference>
<dbReference type="SUPFAM" id="SSF55804">
    <property type="entry name" value="Phoshotransferase/anion transport protein"/>
    <property type="match status" value="1"/>
</dbReference>
<dbReference type="PANTHER" id="PTHR30505:SF28">
    <property type="entry name" value="PTS SYSTEM 2-O-ALPHA-MANNOSYL-D-GLYCERATE-SPECIFIC EIIABC COMPONENT"/>
    <property type="match status" value="1"/>
</dbReference>
<feature type="transmembrane region" description="Helical" evidence="12">
    <location>
        <begin position="347"/>
        <end position="370"/>
    </location>
</feature>
<feature type="transmembrane region" description="Helical" evidence="12">
    <location>
        <begin position="431"/>
        <end position="451"/>
    </location>
</feature>
<evidence type="ECO:0000256" key="2">
    <source>
        <dbReference type="ARBA" id="ARBA00004496"/>
    </source>
</evidence>
<dbReference type="InterPro" id="IPR050864">
    <property type="entry name" value="Bacterial_PTS_Sugar_Transport"/>
</dbReference>
<evidence type="ECO:0000259" key="14">
    <source>
        <dbReference type="PROSITE" id="PS51099"/>
    </source>
</evidence>
<feature type="domain" description="PTS EIIC type-2" evidence="15">
    <location>
        <begin position="299"/>
        <end position="643"/>
    </location>
</feature>
<dbReference type="AlphaFoldDB" id="A0A848MYG9"/>
<evidence type="ECO:0000256" key="9">
    <source>
        <dbReference type="ARBA" id="ARBA00022692"/>
    </source>
</evidence>
<comment type="caution">
    <text evidence="16">The sequence shown here is derived from an EMBL/GenBank/DDBJ whole genome shotgun (WGS) entry which is preliminary data.</text>
</comment>
<keyword evidence="9 12" id="KW-0812">Transmembrane</keyword>
<dbReference type="NCBIfam" id="TIGR00829">
    <property type="entry name" value="FRU"/>
    <property type="match status" value="1"/>
</dbReference>
<evidence type="ECO:0000256" key="12">
    <source>
        <dbReference type="SAM" id="Phobius"/>
    </source>
</evidence>
<dbReference type="CDD" id="cd00211">
    <property type="entry name" value="PTS_IIA_fru"/>
    <property type="match status" value="1"/>
</dbReference>
<dbReference type="Proteomes" id="UP000557857">
    <property type="component" value="Unassembled WGS sequence"/>
</dbReference>
<dbReference type="Gene3D" id="3.40.50.2300">
    <property type="match status" value="1"/>
</dbReference>
<keyword evidence="7" id="KW-0808">Transferase</keyword>
<feature type="transmembrane region" description="Helical" evidence="12">
    <location>
        <begin position="548"/>
        <end position="568"/>
    </location>
</feature>
<evidence type="ECO:0000313" key="17">
    <source>
        <dbReference type="Proteomes" id="UP000557857"/>
    </source>
</evidence>
<keyword evidence="5" id="KW-0597">Phosphoprotein</keyword>
<accession>A0A848MYG9</accession>
<dbReference type="PROSITE" id="PS51099">
    <property type="entry name" value="PTS_EIIB_TYPE_2"/>
    <property type="match status" value="1"/>
</dbReference>
<feature type="transmembrane region" description="Helical" evidence="12">
    <location>
        <begin position="382"/>
        <end position="411"/>
    </location>
</feature>
<dbReference type="PANTHER" id="PTHR30505">
    <property type="entry name" value="FRUCTOSE-LIKE PERMEASE"/>
    <property type="match status" value="1"/>
</dbReference>
<comment type="subcellular location">
    <subcellularLocation>
        <location evidence="1">Cell inner membrane</location>
        <topology evidence="1">Multi-pass membrane protein</topology>
    </subcellularLocation>
    <subcellularLocation>
        <location evidence="2">Cytoplasm</location>
    </subcellularLocation>
</comment>
<dbReference type="NCBIfam" id="TIGR01427">
    <property type="entry name" value="PTS_IIC_fructo"/>
    <property type="match status" value="1"/>
</dbReference>
<dbReference type="InterPro" id="IPR016152">
    <property type="entry name" value="PTrfase/Anion_transptr"/>
</dbReference>
<dbReference type="InterPro" id="IPR004715">
    <property type="entry name" value="PTS_IIA_fruc"/>
</dbReference>
<keyword evidence="6" id="KW-0762">Sugar transport</keyword>